<protein>
    <submittedName>
        <fullName evidence="2">Uncharacterized protein</fullName>
    </submittedName>
</protein>
<reference evidence="2" key="1">
    <citation type="submission" date="2020-08" db="EMBL/GenBank/DDBJ databases">
        <title>Genome public.</title>
        <authorList>
            <person name="Liu C."/>
            <person name="Sun Q."/>
        </authorList>
    </citation>
    <scope>NUCLEOTIDE SEQUENCE</scope>
    <source>
        <strain evidence="2">BX8</strain>
    </source>
</reference>
<dbReference type="AlphaFoldDB" id="A0A923RER7"/>
<dbReference type="RefSeq" id="WP_186888810.1">
    <property type="nucleotide sequence ID" value="NZ_JACONZ010000005.1"/>
</dbReference>
<gene>
    <name evidence="2" type="ORF">H8S23_13130</name>
</gene>
<comment type="caution">
    <text evidence="2">The sequence shown here is derived from an EMBL/GenBank/DDBJ whole genome shotgun (WGS) entry which is preliminary data.</text>
</comment>
<evidence type="ECO:0000313" key="3">
    <source>
        <dbReference type="Proteomes" id="UP000659630"/>
    </source>
</evidence>
<keyword evidence="3" id="KW-1185">Reference proteome</keyword>
<dbReference type="Proteomes" id="UP000659630">
    <property type="component" value="Unassembled WGS sequence"/>
</dbReference>
<organism evidence="2 3">
    <name type="scientific">Anaerofilum hominis</name>
    <dbReference type="NCBI Taxonomy" id="2763016"/>
    <lineage>
        <taxon>Bacteria</taxon>
        <taxon>Bacillati</taxon>
        <taxon>Bacillota</taxon>
        <taxon>Clostridia</taxon>
        <taxon>Eubacteriales</taxon>
        <taxon>Oscillospiraceae</taxon>
        <taxon>Anaerofilum</taxon>
    </lineage>
</organism>
<evidence type="ECO:0000313" key="2">
    <source>
        <dbReference type="EMBL" id="MBC5582450.1"/>
    </source>
</evidence>
<feature type="compositionally biased region" description="Acidic residues" evidence="1">
    <location>
        <begin position="43"/>
        <end position="54"/>
    </location>
</feature>
<feature type="compositionally biased region" description="Basic and acidic residues" evidence="1">
    <location>
        <begin position="1"/>
        <end position="10"/>
    </location>
</feature>
<dbReference type="EMBL" id="JACONZ010000005">
    <property type="protein sequence ID" value="MBC5582450.1"/>
    <property type="molecule type" value="Genomic_DNA"/>
</dbReference>
<feature type="region of interest" description="Disordered" evidence="1">
    <location>
        <begin position="1"/>
        <end position="54"/>
    </location>
</feature>
<evidence type="ECO:0000256" key="1">
    <source>
        <dbReference type="SAM" id="MobiDB-lite"/>
    </source>
</evidence>
<name>A0A923RER7_9FIRM</name>
<proteinExistence type="predicted"/>
<sequence length="54" mass="5858">MEGKGERRFPDPAPGQDTLESILSMPPSRTDPSGSYTGRPQDPDETPVQDADDL</sequence>
<accession>A0A923RER7</accession>